<keyword evidence="6 11" id="KW-1133">Transmembrane helix</keyword>
<dbReference type="Gene3D" id="3.30.40.10">
    <property type="entry name" value="Zinc/RING finger domain, C3HC4 (zinc finger)"/>
    <property type="match status" value="1"/>
</dbReference>
<comment type="similarity">
    <text evidence="8">Belongs to the RING-type zinc finger family. ATL subfamily.</text>
</comment>
<dbReference type="InterPro" id="IPR013083">
    <property type="entry name" value="Znf_RING/FYVE/PHD"/>
</dbReference>
<accession>A9NPN0</accession>
<evidence type="ECO:0000256" key="4">
    <source>
        <dbReference type="ARBA" id="ARBA00022723"/>
    </source>
</evidence>
<dbReference type="SUPFAM" id="SSF57850">
    <property type="entry name" value="RING/U-box"/>
    <property type="match status" value="1"/>
</dbReference>
<evidence type="ECO:0000256" key="1">
    <source>
        <dbReference type="ARBA" id="ARBA00004167"/>
    </source>
</evidence>
<dbReference type="InterPro" id="IPR001841">
    <property type="entry name" value="Znf_RING"/>
</dbReference>
<keyword evidence="3 11" id="KW-0812">Transmembrane</keyword>
<feature type="domain" description="RING-type" evidence="12">
    <location>
        <begin position="125"/>
        <end position="167"/>
    </location>
</feature>
<evidence type="ECO:0000256" key="9">
    <source>
        <dbReference type="PROSITE-ProRule" id="PRU00175"/>
    </source>
</evidence>
<protein>
    <recommendedName>
        <fullName evidence="12">RING-type domain-containing protein</fullName>
    </recommendedName>
</protein>
<keyword evidence="5" id="KW-0862">Zinc</keyword>
<feature type="transmembrane region" description="Helical" evidence="11">
    <location>
        <begin position="49"/>
        <end position="70"/>
    </location>
</feature>
<comment type="subcellular location">
    <subcellularLocation>
        <location evidence="1">Membrane</location>
        <topology evidence="1">Single-pass membrane protein</topology>
    </subcellularLocation>
</comment>
<keyword evidence="7 11" id="KW-0472">Membrane</keyword>
<evidence type="ECO:0000256" key="6">
    <source>
        <dbReference type="ARBA" id="ARBA00022989"/>
    </source>
</evidence>
<keyword evidence="9" id="KW-0863">Zinc-finger</keyword>
<dbReference type="CDD" id="cd16461">
    <property type="entry name" value="RING-H2_EL5-like"/>
    <property type="match status" value="1"/>
</dbReference>
<evidence type="ECO:0000256" key="3">
    <source>
        <dbReference type="ARBA" id="ARBA00022692"/>
    </source>
</evidence>
<evidence type="ECO:0000256" key="5">
    <source>
        <dbReference type="ARBA" id="ARBA00022833"/>
    </source>
</evidence>
<dbReference type="GO" id="GO:0016020">
    <property type="term" value="C:membrane"/>
    <property type="evidence" value="ECO:0007669"/>
    <property type="project" value="UniProtKB-SubCell"/>
</dbReference>
<dbReference type="SMART" id="SM00184">
    <property type="entry name" value="RING"/>
    <property type="match status" value="1"/>
</dbReference>
<dbReference type="InterPro" id="IPR044602">
    <property type="entry name" value="ATL10/ATL72-79-like"/>
</dbReference>
<dbReference type="AlphaFoldDB" id="A9NPN0"/>
<proteinExistence type="evidence at transcript level"/>
<reference evidence="13" key="1">
    <citation type="journal article" date="2008" name="BMC Genomics">
        <title>A conifer genomics resource of 200,000 spruce (Picea spp.) ESTs and 6,464 high-quality, sequence-finished full-length cDNAs for Sitka spruce (Picea sitchensis).</title>
        <authorList>
            <person name="Ralph S.G."/>
            <person name="Chun H.J."/>
            <person name="Kolosova N."/>
            <person name="Cooper D."/>
            <person name="Oddy C."/>
            <person name="Ritland C.E."/>
            <person name="Kirkpatrick R."/>
            <person name="Moore R."/>
            <person name="Barber S."/>
            <person name="Holt R.A."/>
            <person name="Jones S.J."/>
            <person name="Marra M.A."/>
            <person name="Douglas C.J."/>
            <person name="Ritland K."/>
            <person name="Bohlmann J."/>
        </authorList>
    </citation>
    <scope>NUCLEOTIDE SEQUENCE</scope>
    <source>
        <tissue evidence="13">Bark</tissue>
    </source>
</reference>
<name>A9NPN0_PICSI</name>
<evidence type="ECO:0000256" key="7">
    <source>
        <dbReference type="ARBA" id="ARBA00023136"/>
    </source>
</evidence>
<dbReference type="GO" id="GO:0016567">
    <property type="term" value="P:protein ubiquitination"/>
    <property type="evidence" value="ECO:0007669"/>
    <property type="project" value="InterPro"/>
</dbReference>
<evidence type="ECO:0000256" key="10">
    <source>
        <dbReference type="SAM" id="MobiDB-lite"/>
    </source>
</evidence>
<keyword evidence="2" id="KW-0808">Transferase</keyword>
<keyword evidence="4" id="KW-0479">Metal-binding</keyword>
<dbReference type="PANTHER" id="PTHR46905:SF21">
    <property type="entry name" value="RING-TYPE E3 UBIQUITIN TRANSFERASE"/>
    <property type="match status" value="1"/>
</dbReference>
<feature type="region of interest" description="Disordered" evidence="10">
    <location>
        <begin position="177"/>
        <end position="204"/>
    </location>
</feature>
<evidence type="ECO:0000313" key="13">
    <source>
        <dbReference type="EMBL" id="ABK22591.1"/>
    </source>
</evidence>
<evidence type="ECO:0000256" key="2">
    <source>
        <dbReference type="ARBA" id="ARBA00022679"/>
    </source>
</evidence>
<evidence type="ECO:0000259" key="12">
    <source>
        <dbReference type="PROSITE" id="PS50089"/>
    </source>
</evidence>
<dbReference type="GO" id="GO:0008270">
    <property type="term" value="F:zinc ion binding"/>
    <property type="evidence" value="ECO:0007669"/>
    <property type="project" value="UniProtKB-KW"/>
</dbReference>
<dbReference type="GO" id="GO:0016740">
    <property type="term" value="F:transferase activity"/>
    <property type="evidence" value="ECO:0007669"/>
    <property type="project" value="UniProtKB-KW"/>
</dbReference>
<dbReference type="PANTHER" id="PTHR46905">
    <property type="entry name" value="RING-H2 FINGER PROTEIN ATL78"/>
    <property type="match status" value="1"/>
</dbReference>
<dbReference type="PROSITE" id="PS50089">
    <property type="entry name" value="ZF_RING_2"/>
    <property type="match status" value="1"/>
</dbReference>
<dbReference type="EMBL" id="EF083241">
    <property type="protein sequence ID" value="ABK22591.1"/>
    <property type="molecule type" value="mRNA"/>
</dbReference>
<dbReference type="Pfam" id="PF13639">
    <property type="entry name" value="zf-RING_2"/>
    <property type="match status" value="1"/>
</dbReference>
<evidence type="ECO:0000256" key="8">
    <source>
        <dbReference type="ARBA" id="ARBA00024209"/>
    </source>
</evidence>
<evidence type="ECO:0000256" key="11">
    <source>
        <dbReference type="SAM" id="Phobius"/>
    </source>
</evidence>
<sequence>MINSRKVLELMESTRRIVLEPASEGFNSNPGQKAADTPYIGETSFNTNMLVILAALLCALICAMGLNSIVRCALRCTRARTVLFVSAQDAEAARVVNTGMKRKALRALPTAVYGAAESKLPSTDCPICLAEFVVGEEVRILPKCNHGFHMRCIDTWLAAHSSCPTCRQNLLELSRSNKKNNNDVNMSTRPDPPSTPEALENIQV</sequence>
<organism evidence="13">
    <name type="scientific">Picea sitchensis</name>
    <name type="common">Sitka spruce</name>
    <name type="synonym">Pinus sitchensis</name>
    <dbReference type="NCBI Taxonomy" id="3332"/>
    <lineage>
        <taxon>Eukaryota</taxon>
        <taxon>Viridiplantae</taxon>
        <taxon>Streptophyta</taxon>
        <taxon>Embryophyta</taxon>
        <taxon>Tracheophyta</taxon>
        <taxon>Spermatophyta</taxon>
        <taxon>Pinopsida</taxon>
        <taxon>Pinidae</taxon>
        <taxon>Conifers I</taxon>
        <taxon>Pinales</taxon>
        <taxon>Pinaceae</taxon>
        <taxon>Picea</taxon>
    </lineage>
</organism>